<dbReference type="Proteomes" id="UP001139150">
    <property type="component" value="Unassembled WGS sequence"/>
</dbReference>
<dbReference type="PANTHER" id="PTHR40069">
    <property type="entry name" value="YWBE PROTEIN"/>
    <property type="match status" value="1"/>
</dbReference>
<comment type="caution">
    <text evidence="1">The sequence shown here is derived from an EMBL/GenBank/DDBJ whole genome shotgun (WGS) entry which is preliminary data.</text>
</comment>
<dbReference type="EMBL" id="JAKRYL010000008">
    <property type="protein sequence ID" value="MCL7747460.1"/>
    <property type="molecule type" value="Genomic_DNA"/>
</dbReference>
<evidence type="ECO:0000313" key="2">
    <source>
        <dbReference type="Proteomes" id="UP001139150"/>
    </source>
</evidence>
<name>A0A9X2I710_9BACI</name>
<evidence type="ECO:0000313" key="1">
    <source>
        <dbReference type="EMBL" id="MCL7747460.1"/>
    </source>
</evidence>
<dbReference type="PANTHER" id="PTHR40069:SF1">
    <property type="entry name" value="YWBE PROTEIN"/>
    <property type="match status" value="1"/>
</dbReference>
<dbReference type="AlphaFoldDB" id="A0A9X2I710"/>
<organism evidence="1 2">
    <name type="scientific">Halalkalibacter alkaliphilus</name>
    <dbReference type="NCBI Taxonomy" id="2917993"/>
    <lineage>
        <taxon>Bacteria</taxon>
        <taxon>Bacillati</taxon>
        <taxon>Bacillota</taxon>
        <taxon>Bacilli</taxon>
        <taxon>Bacillales</taxon>
        <taxon>Bacillaceae</taxon>
        <taxon>Halalkalibacter</taxon>
    </lineage>
</organism>
<reference evidence="1" key="1">
    <citation type="submission" date="2022-02" db="EMBL/GenBank/DDBJ databases">
        <title>Halalkalibacter sp. nov. isolated from Lonar Lake, India.</title>
        <authorList>
            <person name="Joshi A."/>
            <person name="Thite S."/>
            <person name="Lodha T."/>
        </authorList>
    </citation>
    <scope>NUCLEOTIDE SEQUENCE</scope>
    <source>
        <strain evidence="1">MEB205</strain>
    </source>
</reference>
<dbReference type="NCBIfam" id="TIGR03833">
    <property type="entry name" value="YwbE family protein"/>
    <property type="match status" value="1"/>
</dbReference>
<proteinExistence type="predicted"/>
<sequence>MTKSGQERKNIQPGIEVDIVLKQDQRTGKTTRGIVKDLLTKSSHHPHGIKVRLQDGQVGRVKAIIENS</sequence>
<protein>
    <submittedName>
        <fullName evidence="1">YwbE family protein</fullName>
    </submittedName>
</protein>
<gene>
    <name evidence="1" type="ORF">MF646_10035</name>
</gene>
<dbReference type="RefSeq" id="WP_250096362.1">
    <property type="nucleotide sequence ID" value="NZ_JAKRYL010000008.1"/>
</dbReference>
<keyword evidence="2" id="KW-1185">Reference proteome</keyword>
<accession>A0A9X2I710</accession>
<dbReference type="InterPro" id="IPR019240">
    <property type="entry name" value="DUF2196"/>
</dbReference>
<dbReference type="Pfam" id="PF09962">
    <property type="entry name" value="DUF2196"/>
    <property type="match status" value="1"/>
</dbReference>